<protein>
    <submittedName>
        <fullName evidence="4">CBS domain-containing protein</fullName>
    </submittedName>
</protein>
<evidence type="ECO:0000259" key="3">
    <source>
        <dbReference type="PROSITE" id="PS51371"/>
    </source>
</evidence>
<evidence type="ECO:0000313" key="5">
    <source>
        <dbReference type="Proteomes" id="UP000481583"/>
    </source>
</evidence>
<evidence type="ECO:0000313" key="4">
    <source>
        <dbReference type="EMBL" id="NGN64129.1"/>
    </source>
</evidence>
<feature type="domain" description="CBS" evidence="3">
    <location>
        <begin position="13"/>
        <end position="70"/>
    </location>
</feature>
<dbReference type="PANTHER" id="PTHR43080:SF2">
    <property type="entry name" value="CBS DOMAIN-CONTAINING PROTEIN"/>
    <property type="match status" value="1"/>
</dbReference>
<reference evidence="4 5" key="1">
    <citation type="submission" date="2020-02" db="EMBL/GenBank/DDBJ databases">
        <title>Whole-genome analyses of novel actinobacteria.</title>
        <authorList>
            <person name="Sahin N."/>
        </authorList>
    </citation>
    <scope>NUCLEOTIDE SEQUENCE [LARGE SCALE GENOMIC DNA]</scope>
    <source>
        <strain evidence="4 5">A7024</strain>
    </source>
</reference>
<dbReference type="PROSITE" id="PS51371">
    <property type="entry name" value="CBS"/>
    <property type="match status" value="2"/>
</dbReference>
<dbReference type="InterPro" id="IPR051257">
    <property type="entry name" value="Diverse_CBS-Domain"/>
</dbReference>
<dbReference type="InterPro" id="IPR000644">
    <property type="entry name" value="CBS_dom"/>
</dbReference>
<comment type="caution">
    <text evidence="4">The sequence shown here is derived from an EMBL/GenBank/DDBJ whole genome shotgun (WGS) entry which is preliminary data.</text>
</comment>
<sequence length="143" mass="14914">MTAPTATTARDLMNPGVECVQDTDSVADAARRMRALDVGCMPVAGPDGGLTGIITDRDIVVQCVAEGKDIATVTAGELAGGQPYHVDVNASKEEVLSVMGEHQVRRLPVVENGQLVGMISECDLVRGLGRDDVAAFCNAVYGV</sequence>
<evidence type="ECO:0000256" key="2">
    <source>
        <dbReference type="PROSITE-ProRule" id="PRU00703"/>
    </source>
</evidence>
<feature type="domain" description="CBS" evidence="3">
    <location>
        <begin position="78"/>
        <end position="135"/>
    </location>
</feature>
<proteinExistence type="predicted"/>
<dbReference type="Proteomes" id="UP000481583">
    <property type="component" value="Unassembled WGS sequence"/>
</dbReference>
<dbReference type="EMBL" id="JAAKZV010000027">
    <property type="protein sequence ID" value="NGN64129.1"/>
    <property type="molecule type" value="Genomic_DNA"/>
</dbReference>
<dbReference type="RefSeq" id="WP_165234844.1">
    <property type="nucleotide sequence ID" value="NZ_JAAKZV010000027.1"/>
</dbReference>
<dbReference type="Gene3D" id="3.10.580.10">
    <property type="entry name" value="CBS-domain"/>
    <property type="match status" value="1"/>
</dbReference>
<dbReference type="SUPFAM" id="SSF54631">
    <property type="entry name" value="CBS-domain pair"/>
    <property type="match status" value="1"/>
</dbReference>
<dbReference type="InterPro" id="IPR046342">
    <property type="entry name" value="CBS_dom_sf"/>
</dbReference>
<dbReference type="Pfam" id="PF00571">
    <property type="entry name" value="CBS"/>
    <property type="match status" value="2"/>
</dbReference>
<keyword evidence="5" id="KW-1185">Reference proteome</keyword>
<evidence type="ECO:0000256" key="1">
    <source>
        <dbReference type="ARBA" id="ARBA00023122"/>
    </source>
</evidence>
<name>A0A6G4TVV1_9ACTN</name>
<accession>A0A6G4TVV1</accession>
<dbReference type="PANTHER" id="PTHR43080">
    <property type="entry name" value="CBS DOMAIN-CONTAINING PROTEIN CBSX3, MITOCHONDRIAL"/>
    <property type="match status" value="1"/>
</dbReference>
<dbReference type="AlphaFoldDB" id="A0A6G4TVV1"/>
<dbReference type="SMART" id="SM00116">
    <property type="entry name" value="CBS"/>
    <property type="match status" value="2"/>
</dbReference>
<organism evidence="4 5">
    <name type="scientific">Streptomyces coryli</name>
    <dbReference type="NCBI Taxonomy" id="1128680"/>
    <lineage>
        <taxon>Bacteria</taxon>
        <taxon>Bacillati</taxon>
        <taxon>Actinomycetota</taxon>
        <taxon>Actinomycetes</taxon>
        <taxon>Kitasatosporales</taxon>
        <taxon>Streptomycetaceae</taxon>
        <taxon>Streptomyces</taxon>
    </lineage>
</organism>
<gene>
    <name evidence="4" type="ORF">G5C51_09460</name>
</gene>
<keyword evidence="1 2" id="KW-0129">CBS domain</keyword>